<dbReference type="OrthoDB" id="3469225at2759"/>
<dbReference type="RefSeq" id="XP_024750988.1">
    <property type="nucleotide sequence ID" value="XM_024896988.1"/>
</dbReference>
<keyword evidence="2" id="KW-1185">Reference proteome</keyword>
<dbReference type="Proteomes" id="UP000241546">
    <property type="component" value="Unassembled WGS sequence"/>
</dbReference>
<organism evidence="1 2">
    <name type="scientific">Trichoderma citrinoviride</name>
    <dbReference type="NCBI Taxonomy" id="58853"/>
    <lineage>
        <taxon>Eukaryota</taxon>
        <taxon>Fungi</taxon>
        <taxon>Dikarya</taxon>
        <taxon>Ascomycota</taxon>
        <taxon>Pezizomycotina</taxon>
        <taxon>Sordariomycetes</taxon>
        <taxon>Hypocreomycetidae</taxon>
        <taxon>Hypocreales</taxon>
        <taxon>Hypocreaceae</taxon>
        <taxon>Trichoderma</taxon>
    </lineage>
</organism>
<name>A0A2T4BEH5_9HYPO</name>
<evidence type="ECO:0008006" key="3">
    <source>
        <dbReference type="Google" id="ProtNLM"/>
    </source>
</evidence>
<evidence type="ECO:0000313" key="1">
    <source>
        <dbReference type="EMBL" id="PTB67668.1"/>
    </source>
</evidence>
<dbReference type="EMBL" id="KZ680211">
    <property type="protein sequence ID" value="PTB67668.1"/>
    <property type="molecule type" value="Genomic_DNA"/>
</dbReference>
<dbReference type="AlphaFoldDB" id="A0A2T4BEH5"/>
<sequence>MRSSRKFSFVNISHPEEGRSRRVLTSVRRHVMADVGRAKRKRAKWKIVPLEVASRNKSPEADAAMHIGTTNEAAPLARMPLSFQTPLIDTDKHACELISFMTAEADYVYRPFRISWVQIGLSDATAFNLWLAQVVVIRDNFSRQGRTASPGTGYLISSEANKYYSKSLTQLCHRLSNREECVSSGVIATIMGFICIDTRVGNWDRYSTDIQGSVDLIGASMLDCCPRFPIPRQFNNPSNVDHEDDMPDELRTLLHKAEEVAPEGERIYAMLRKTASVITMVNRNANDPLFWTQDAILVEKLGLASHYILSVPKSAEDDPQLEHPVFLVQRMVQLACLMIISRLKQLAAFHCADLDPLRHRFTTLLQEGHHEVPVELERLRLWALMTACSLTDPEAQGPFVLEARHSMRALGYSTAEEAIEHVKRLLWLESISIIAPEGLGLALRQPLNRCHSTA</sequence>
<dbReference type="GeneID" id="36605106"/>
<gene>
    <name evidence="1" type="ORF">BBK36DRAFT_1197514</name>
</gene>
<protein>
    <recommendedName>
        <fullName evidence="3">Transcription factor domain-containing protein</fullName>
    </recommendedName>
</protein>
<reference evidence="2" key="1">
    <citation type="submission" date="2016-07" db="EMBL/GenBank/DDBJ databases">
        <title>Multiple horizontal gene transfer events from other fungi enriched the ability of initially mycotrophic Trichoderma (Ascomycota) to feed on dead plant biomass.</title>
        <authorList>
            <consortium name="DOE Joint Genome Institute"/>
            <person name="Atanasova L."/>
            <person name="Chenthamara K."/>
            <person name="Zhang J."/>
            <person name="Grujic M."/>
            <person name="Henrissat B."/>
            <person name="Kuo A."/>
            <person name="Aerts A."/>
            <person name="Salamov A."/>
            <person name="Lipzen A."/>
            <person name="Labutti K."/>
            <person name="Barry K."/>
            <person name="Miao Y."/>
            <person name="Rahimi M.J."/>
            <person name="Shen Q."/>
            <person name="Grigoriev I.V."/>
            <person name="Kubicek C.P."/>
            <person name="Druzhinina I.S."/>
        </authorList>
    </citation>
    <scope>NUCLEOTIDE SEQUENCE [LARGE SCALE GENOMIC DNA]</scope>
    <source>
        <strain evidence="2">TUCIM 6016</strain>
    </source>
</reference>
<proteinExistence type="predicted"/>
<accession>A0A2T4BEH5</accession>
<evidence type="ECO:0000313" key="2">
    <source>
        <dbReference type="Proteomes" id="UP000241546"/>
    </source>
</evidence>